<name>A0A9N8YUU1_9GLOM</name>
<dbReference type="Proteomes" id="UP000789396">
    <property type="component" value="Unassembled WGS sequence"/>
</dbReference>
<evidence type="ECO:0000313" key="1">
    <source>
        <dbReference type="EMBL" id="CAG8457207.1"/>
    </source>
</evidence>
<proteinExistence type="predicted"/>
<organism evidence="1 2">
    <name type="scientific">Racocetra fulgida</name>
    <dbReference type="NCBI Taxonomy" id="60492"/>
    <lineage>
        <taxon>Eukaryota</taxon>
        <taxon>Fungi</taxon>
        <taxon>Fungi incertae sedis</taxon>
        <taxon>Mucoromycota</taxon>
        <taxon>Glomeromycotina</taxon>
        <taxon>Glomeromycetes</taxon>
        <taxon>Diversisporales</taxon>
        <taxon>Gigasporaceae</taxon>
        <taxon>Racocetra</taxon>
    </lineage>
</organism>
<dbReference type="AlphaFoldDB" id="A0A9N8YUU1"/>
<reference evidence="1" key="1">
    <citation type="submission" date="2021-06" db="EMBL/GenBank/DDBJ databases">
        <authorList>
            <person name="Kallberg Y."/>
            <person name="Tangrot J."/>
            <person name="Rosling A."/>
        </authorList>
    </citation>
    <scope>NUCLEOTIDE SEQUENCE</scope>
    <source>
        <strain evidence="1">IN212</strain>
    </source>
</reference>
<keyword evidence="2" id="KW-1185">Reference proteome</keyword>
<protein>
    <submittedName>
        <fullName evidence="1">2840_t:CDS:1</fullName>
    </submittedName>
</protein>
<sequence>MRQDKADKAINKLKNHWKKDIQKATNQEELNVLNDRINELNYGNLPPKKKQVFLEELQKNQRVKI</sequence>
<comment type="caution">
    <text evidence="1">The sequence shown here is derived from an EMBL/GenBank/DDBJ whole genome shotgun (WGS) entry which is preliminary data.</text>
</comment>
<accession>A0A9N8YUU1</accession>
<evidence type="ECO:0000313" key="2">
    <source>
        <dbReference type="Proteomes" id="UP000789396"/>
    </source>
</evidence>
<dbReference type="EMBL" id="CAJVPZ010000207">
    <property type="protein sequence ID" value="CAG8457207.1"/>
    <property type="molecule type" value="Genomic_DNA"/>
</dbReference>
<gene>
    <name evidence="1" type="ORF">RFULGI_LOCUS516</name>
</gene>